<organism evidence="1 2">
    <name type="scientific">Mya arenaria</name>
    <name type="common">Soft-shell clam</name>
    <dbReference type="NCBI Taxonomy" id="6604"/>
    <lineage>
        <taxon>Eukaryota</taxon>
        <taxon>Metazoa</taxon>
        <taxon>Spiralia</taxon>
        <taxon>Lophotrochozoa</taxon>
        <taxon>Mollusca</taxon>
        <taxon>Bivalvia</taxon>
        <taxon>Autobranchia</taxon>
        <taxon>Heteroconchia</taxon>
        <taxon>Euheterodonta</taxon>
        <taxon>Imparidentia</taxon>
        <taxon>Neoheterodontei</taxon>
        <taxon>Myida</taxon>
        <taxon>Myoidea</taxon>
        <taxon>Myidae</taxon>
        <taxon>Mya</taxon>
    </lineage>
</organism>
<keyword evidence="2" id="KW-1185">Reference proteome</keyword>
<reference evidence="1" key="1">
    <citation type="submission" date="2022-11" db="EMBL/GenBank/DDBJ databases">
        <title>Centuries of genome instability and evolution in soft-shell clam transmissible cancer (bioRxiv).</title>
        <authorList>
            <person name="Hart S.F.M."/>
            <person name="Yonemitsu M.A."/>
            <person name="Giersch R.M."/>
            <person name="Beal B.F."/>
            <person name="Arriagada G."/>
            <person name="Davis B.W."/>
            <person name="Ostrander E.A."/>
            <person name="Goff S.P."/>
            <person name="Metzger M.J."/>
        </authorList>
    </citation>
    <scope>NUCLEOTIDE SEQUENCE</scope>
    <source>
        <strain evidence="1">MELC-2E11</strain>
        <tissue evidence="1">Siphon/mantle</tissue>
    </source>
</reference>
<protein>
    <submittedName>
        <fullName evidence="1">Uncharacterized protein</fullName>
    </submittedName>
</protein>
<proteinExistence type="predicted"/>
<sequence length="96" mass="11167">MQCLINTFNYREVSTRKMDYIGQPSSVLKHLERLGKIQTINVRLTWYIPKEKMNLKNGGLSIKVKRSPSGSWYLKPDQLITSDPEAHKTHILKEQP</sequence>
<dbReference type="EMBL" id="CP111027">
    <property type="protein sequence ID" value="WAR29661.1"/>
    <property type="molecule type" value="Genomic_DNA"/>
</dbReference>
<name>A0ABY7G998_MYAAR</name>
<feature type="non-terminal residue" evidence="1">
    <location>
        <position position="1"/>
    </location>
</feature>
<accession>A0ABY7G998</accession>
<dbReference type="Proteomes" id="UP001164746">
    <property type="component" value="Chromosome 16"/>
</dbReference>
<evidence type="ECO:0000313" key="2">
    <source>
        <dbReference type="Proteomes" id="UP001164746"/>
    </source>
</evidence>
<gene>
    <name evidence="1" type="ORF">MAR_003229</name>
</gene>
<evidence type="ECO:0000313" key="1">
    <source>
        <dbReference type="EMBL" id="WAR29661.1"/>
    </source>
</evidence>